<dbReference type="CDD" id="cd10911">
    <property type="entry name" value="PIN_LabA"/>
    <property type="match status" value="1"/>
</dbReference>
<evidence type="ECO:0000313" key="2">
    <source>
        <dbReference type="EMBL" id="OUD14524.1"/>
    </source>
</evidence>
<comment type="caution">
    <text evidence="2">The sequence shown here is derived from an EMBL/GenBank/DDBJ whole genome shotgun (WGS) entry which is preliminary data.</text>
</comment>
<evidence type="ECO:0000313" key="3">
    <source>
        <dbReference type="Proteomes" id="UP000194798"/>
    </source>
</evidence>
<dbReference type="EMBL" id="MSLT01000012">
    <property type="protein sequence ID" value="OUD14524.1"/>
    <property type="molecule type" value="Genomic_DNA"/>
</dbReference>
<dbReference type="InterPro" id="IPR021139">
    <property type="entry name" value="NYN"/>
</dbReference>
<evidence type="ECO:0000259" key="1">
    <source>
        <dbReference type="Pfam" id="PF01936"/>
    </source>
</evidence>
<organism evidence="2 3">
    <name type="scientific">Thioflexithrix psekupsensis</name>
    <dbReference type="NCBI Taxonomy" id="1570016"/>
    <lineage>
        <taxon>Bacteria</taxon>
        <taxon>Pseudomonadati</taxon>
        <taxon>Pseudomonadota</taxon>
        <taxon>Gammaproteobacteria</taxon>
        <taxon>Thiotrichales</taxon>
        <taxon>Thioflexithrix</taxon>
    </lineage>
</organism>
<proteinExistence type="predicted"/>
<dbReference type="PANTHER" id="PTHR35458:SF8">
    <property type="entry name" value="SLR0650 PROTEIN"/>
    <property type="match status" value="1"/>
</dbReference>
<dbReference type="RefSeq" id="WP_086488305.1">
    <property type="nucleotide sequence ID" value="NZ_MSLT01000012.1"/>
</dbReference>
<feature type="domain" description="NYN" evidence="1">
    <location>
        <begin position="13"/>
        <end position="168"/>
    </location>
</feature>
<dbReference type="OrthoDB" id="5292197at2"/>
<dbReference type="Proteomes" id="UP000194798">
    <property type="component" value="Unassembled WGS sequence"/>
</dbReference>
<keyword evidence="3" id="KW-1185">Reference proteome</keyword>
<name>A0A251X9P8_9GAMM</name>
<dbReference type="Gene3D" id="3.40.50.1010">
    <property type="entry name" value="5'-nuclease"/>
    <property type="match status" value="1"/>
</dbReference>
<dbReference type="Pfam" id="PF01936">
    <property type="entry name" value="NYN"/>
    <property type="match status" value="1"/>
</dbReference>
<reference evidence="2 3" key="1">
    <citation type="submission" date="2016-12" db="EMBL/GenBank/DDBJ databases">
        <title>Thioflexothrix psekupsii D3 genome sequencing and assembly.</title>
        <authorList>
            <person name="Fomenkov A."/>
            <person name="Vincze T."/>
            <person name="Grabovich M."/>
            <person name="Anton B.P."/>
            <person name="Dubinina G."/>
            <person name="Orlova M."/>
            <person name="Belousova E."/>
            <person name="Roberts R.J."/>
        </authorList>
    </citation>
    <scope>NUCLEOTIDE SEQUENCE [LARGE SCALE GENOMIC DNA]</scope>
    <source>
        <strain evidence="2">D3</strain>
    </source>
</reference>
<protein>
    <submittedName>
        <fullName evidence="2">NYN domain-containing protein</fullName>
    </submittedName>
</protein>
<dbReference type="InterPro" id="IPR047140">
    <property type="entry name" value="LabA"/>
</dbReference>
<dbReference type="AlphaFoldDB" id="A0A251X9P8"/>
<dbReference type="PANTHER" id="PTHR35458">
    <property type="entry name" value="SLR0755 PROTEIN"/>
    <property type="match status" value="1"/>
</dbReference>
<gene>
    <name evidence="2" type="ORF">TPSD3_09515</name>
</gene>
<accession>A0A251X9P8</accession>
<sequence length="283" mass="32392">MEGNKIFERSHTKLGVYVDVANVNRNGGYGMQYDILREFACRDGAEPIRLNAYVSFDVERARDDLAYRKGINGYFSVLREYGFKVIQKNVKWYEDEKGTRYGKANADLDMAVDALLQSQNLDRVIMITGDGDFVQVVRALQNNGCRVEVVAFENISSELKREADMFISGYLIPNLLPVKKNVDNNLIWGELGSVVRGYCSHYYEDRGFGFMRYMERIAPGLWITDSRNDDSPYNSAFFHSSNLPEEVNSNHLPNRDLIFEFRLEESKSNNKDPVATNIRLVGS</sequence>
<dbReference type="GO" id="GO:0004540">
    <property type="term" value="F:RNA nuclease activity"/>
    <property type="evidence" value="ECO:0007669"/>
    <property type="project" value="InterPro"/>
</dbReference>